<keyword evidence="1" id="KW-0472">Membrane</keyword>
<feature type="transmembrane region" description="Helical" evidence="1">
    <location>
        <begin position="137"/>
        <end position="156"/>
    </location>
</feature>
<reference evidence="4" key="2">
    <citation type="submission" date="2019-07" db="EMBL/GenBank/DDBJ databases">
        <authorList>
            <person name="Seetharam A."/>
            <person name="Woodhouse M."/>
            <person name="Cannon E."/>
        </authorList>
    </citation>
    <scope>NUCLEOTIDE SEQUENCE [LARGE SCALE GENOMIC DNA]</scope>
    <source>
        <strain evidence="4">cv. B73</strain>
    </source>
</reference>
<keyword evidence="1" id="KW-1133">Transmembrane helix</keyword>
<evidence type="ECO:0000259" key="2">
    <source>
        <dbReference type="Pfam" id="PF13968"/>
    </source>
</evidence>
<dbReference type="Gramene" id="Zm00001eb098080_T001">
    <property type="protein sequence ID" value="Zm00001eb098080_P001"/>
    <property type="gene ID" value="Zm00001eb098080"/>
</dbReference>
<reference evidence="3 5" key="1">
    <citation type="submission" date="2015-12" db="EMBL/GenBank/DDBJ databases">
        <title>Update maize B73 reference genome by single molecule sequencing technologies.</title>
        <authorList>
            <consortium name="Maize Genome Sequencing Project"/>
            <person name="Ware D."/>
        </authorList>
    </citation>
    <scope>NUCLEOTIDE SEQUENCE [LARGE SCALE GENOMIC DNA]</scope>
    <source>
        <strain evidence="5">cv. B73</strain>
        <tissue evidence="3">Seedling</tissue>
    </source>
</reference>
<dbReference type="AlphaFoldDB" id="A0A1D6EP32"/>
<dbReference type="EMBL" id="CM007648">
    <property type="protein sequence ID" value="ONM21540.1"/>
    <property type="molecule type" value="Genomic_DNA"/>
</dbReference>
<dbReference type="PaxDb" id="4577-GRMZM2G100475_P01"/>
<dbReference type="Pfam" id="PF13968">
    <property type="entry name" value="DUF4220"/>
    <property type="match status" value="1"/>
</dbReference>
<sequence length="679" mass="75353">MAAAEVLTAAWEEWGLRALVLLSLTVQVTLHILAEFRRHVDSGALRAVVWSAYMAADATAVYVLGHLSVASRSPERELTALWAPFLLLHLGGQDKMTAYAIEDNQLWLRHLQTLVVQVAAAAYVVYGSSAIVGARRLPLLLAATVTMSAVGVVKYGERVWALRRAGTSPTGNYSSDIGKRRFNLAVPDSFISRLDPAETYLLHAHLLLDMAKDRFKGPLPRLYLCGPGSQETQLHGEEELYKVAELQLSLLHDVFYTKAEATHTWCGLCARVLSSLATAAAFVLFNALLLGAHRRKLEGYSRGDVAVTYVLFVGAVVLEAASLVRAVLSSWTCALLVKHGSEGSAVCNSLAPAAVYLRRLVRAAEWRWWRCWSRSMGQLGLVQLCVRSRASRYSRVARWMGVEDWWNTMAYSGPSVPVSPDVRKLLLKSLKARPWDREQFESRGLYGRELGLDWVAESKLEARILVWHVATELYLYWFNKDQLPLPLPAAGAGVADLVEVAQSLSSYMLFLLASRPHMLPPDASRNDYLVVCYALTTHERYSTADDLLSSLQRFADALWANNSAPEYELRCKNTNRRGYKVLRGGCSLAAFLIHHQHQEDSSSSSSSSPAGGTGTLEMICRVWAQMLCCVADECSANSHAKQLSGGGEFLTVVALVAKFMRSKRLSWHLHIESQRTDEW</sequence>
<dbReference type="Pfam" id="PF04578">
    <property type="entry name" value="DUF594"/>
    <property type="match status" value="1"/>
</dbReference>
<dbReference type="FunCoup" id="A0A1D6EP32">
    <property type="interactions" value="167"/>
</dbReference>
<dbReference type="InterPro" id="IPR025315">
    <property type="entry name" value="DUF4220"/>
</dbReference>
<dbReference type="PANTHER" id="PTHR31325">
    <property type="entry name" value="OS01G0798800 PROTEIN-RELATED"/>
    <property type="match status" value="1"/>
</dbReference>
<feature type="transmembrane region" description="Helical" evidence="1">
    <location>
        <begin position="305"/>
        <end position="328"/>
    </location>
</feature>
<dbReference type="eggNOG" id="ENOG502RRQT">
    <property type="taxonomic scope" value="Eukaryota"/>
</dbReference>
<keyword evidence="5" id="KW-1185">Reference proteome</keyword>
<gene>
    <name evidence="4" type="primary">LOC100304211</name>
    <name evidence="3" type="ORF">ZEAMMB73_Zm00001d005591</name>
</gene>
<dbReference type="ExpressionAtlas" id="A0A1D6EP32">
    <property type="expression patterns" value="baseline and differential"/>
</dbReference>
<dbReference type="KEGG" id="zma:100304211"/>
<dbReference type="OrthoDB" id="672509at2759"/>
<keyword evidence="1" id="KW-0812">Transmembrane</keyword>
<evidence type="ECO:0000256" key="1">
    <source>
        <dbReference type="SAM" id="Phobius"/>
    </source>
</evidence>
<dbReference type="EnsemblPlants" id="Zm00001eb098080_T001">
    <property type="protein sequence ID" value="Zm00001eb098080_P001"/>
    <property type="gene ID" value="Zm00001eb098080"/>
</dbReference>
<feature type="transmembrane region" description="Helical" evidence="1">
    <location>
        <begin position="106"/>
        <end position="125"/>
    </location>
</feature>
<evidence type="ECO:0000313" key="4">
    <source>
        <dbReference type="EnsemblPlants" id="Zm00001eb098080_P001"/>
    </source>
</evidence>
<feature type="transmembrane region" description="Helical" evidence="1">
    <location>
        <begin position="45"/>
        <end position="65"/>
    </location>
</feature>
<organism evidence="4 5">
    <name type="scientific">Zea mays</name>
    <name type="common">Maize</name>
    <dbReference type="NCBI Taxonomy" id="4577"/>
    <lineage>
        <taxon>Eukaryota</taxon>
        <taxon>Viridiplantae</taxon>
        <taxon>Streptophyta</taxon>
        <taxon>Embryophyta</taxon>
        <taxon>Tracheophyta</taxon>
        <taxon>Spermatophyta</taxon>
        <taxon>Magnoliopsida</taxon>
        <taxon>Liliopsida</taxon>
        <taxon>Poales</taxon>
        <taxon>Poaceae</taxon>
        <taxon>PACMAD clade</taxon>
        <taxon>Panicoideae</taxon>
        <taxon>Andropogonodae</taxon>
        <taxon>Andropogoneae</taxon>
        <taxon>Tripsacinae</taxon>
        <taxon>Zea</taxon>
    </lineage>
</organism>
<accession>A0A1D6EP32</accession>
<dbReference type="GeneID" id="100304211"/>
<protein>
    <submittedName>
        <fullName evidence="3">OSJNBa0089E12.13-like protein</fullName>
    </submittedName>
</protein>
<evidence type="ECO:0000313" key="3">
    <source>
        <dbReference type="EMBL" id="ONM21540.1"/>
    </source>
</evidence>
<dbReference type="InterPro" id="IPR007658">
    <property type="entry name" value="DUF594"/>
</dbReference>
<dbReference type="RefSeq" id="XP_035820759.1">
    <property type="nucleotide sequence ID" value="XM_035964866.1"/>
</dbReference>
<feature type="domain" description="DUF4220" evidence="2">
    <location>
        <begin position="50"/>
        <end position="383"/>
    </location>
</feature>
<evidence type="ECO:0000313" key="5">
    <source>
        <dbReference type="Proteomes" id="UP000007305"/>
    </source>
</evidence>
<proteinExistence type="predicted"/>
<name>A0A1D6EP32_MAIZE</name>
<reference evidence="4" key="3">
    <citation type="submission" date="2021-05" db="UniProtKB">
        <authorList>
            <consortium name="EnsemblPlants"/>
        </authorList>
    </citation>
    <scope>IDENTIFICATION</scope>
    <source>
        <strain evidence="4">cv. B73</strain>
    </source>
</reference>
<dbReference type="RefSeq" id="NP_001335095.1">
    <property type="nucleotide sequence ID" value="NM_001348166.1"/>
</dbReference>
<dbReference type="Proteomes" id="UP000007305">
    <property type="component" value="Chromosome 2"/>
</dbReference>
<feature type="transmembrane region" description="Helical" evidence="1">
    <location>
        <begin position="272"/>
        <end position="293"/>
    </location>
</feature>
<feature type="transmembrane region" description="Helical" evidence="1">
    <location>
        <begin position="14"/>
        <end position="33"/>
    </location>
</feature>
<dbReference type="OMA" id="THTWCGL"/>
<dbReference type="RefSeq" id="XP_020403403.1">
    <property type="nucleotide sequence ID" value="XM_020547814.2"/>
</dbReference>